<evidence type="ECO:0000259" key="1">
    <source>
        <dbReference type="PROSITE" id="PS50181"/>
    </source>
</evidence>
<feature type="non-terminal residue" evidence="2">
    <location>
        <position position="1"/>
    </location>
</feature>
<proteinExistence type="predicted"/>
<evidence type="ECO:0000313" key="3">
    <source>
        <dbReference type="Proteomes" id="UP000095767"/>
    </source>
</evidence>
<evidence type="ECO:0000313" key="2">
    <source>
        <dbReference type="EMBL" id="OEL37035.1"/>
    </source>
</evidence>
<dbReference type="EMBL" id="LWDX02006926">
    <property type="protein sequence ID" value="OEL37035.1"/>
    <property type="molecule type" value="Genomic_DNA"/>
</dbReference>
<dbReference type="InterPro" id="IPR001810">
    <property type="entry name" value="F-box_dom"/>
</dbReference>
<dbReference type="AlphaFoldDB" id="A0A1E5WI06"/>
<organism evidence="2 3">
    <name type="scientific">Dichanthelium oligosanthes</name>
    <dbReference type="NCBI Taxonomy" id="888268"/>
    <lineage>
        <taxon>Eukaryota</taxon>
        <taxon>Viridiplantae</taxon>
        <taxon>Streptophyta</taxon>
        <taxon>Embryophyta</taxon>
        <taxon>Tracheophyta</taxon>
        <taxon>Spermatophyta</taxon>
        <taxon>Magnoliopsida</taxon>
        <taxon>Liliopsida</taxon>
        <taxon>Poales</taxon>
        <taxon>Poaceae</taxon>
        <taxon>PACMAD clade</taxon>
        <taxon>Panicoideae</taxon>
        <taxon>Panicodae</taxon>
        <taxon>Paniceae</taxon>
        <taxon>Dichantheliinae</taxon>
        <taxon>Dichanthelium</taxon>
    </lineage>
</organism>
<dbReference type="Proteomes" id="UP000095767">
    <property type="component" value="Unassembled WGS sequence"/>
</dbReference>
<dbReference type="Pfam" id="PF12937">
    <property type="entry name" value="F-box-like"/>
    <property type="match status" value="1"/>
</dbReference>
<keyword evidence="3" id="KW-1185">Reference proteome</keyword>
<dbReference type="InterPro" id="IPR036047">
    <property type="entry name" value="F-box-like_dom_sf"/>
</dbReference>
<reference evidence="2 3" key="1">
    <citation type="submission" date="2016-09" db="EMBL/GenBank/DDBJ databases">
        <title>The draft genome of Dichanthelium oligosanthes: A C3 panicoid grass species.</title>
        <authorList>
            <person name="Studer A.J."/>
            <person name="Schnable J.C."/>
            <person name="Brutnell T.P."/>
        </authorList>
    </citation>
    <scope>NUCLEOTIDE SEQUENCE [LARGE SCALE GENOMIC DNA]</scope>
    <source>
        <strain evidence="3">cv. Kellogg 1175</strain>
        <tissue evidence="2">Leaf</tissue>
    </source>
</reference>
<dbReference type="SUPFAM" id="SSF81383">
    <property type="entry name" value="F-box domain"/>
    <property type="match status" value="1"/>
</dbReference>
<sequence length="54" mass="6502">LPADVMYEILLRVPAKALCRLRLVCRWWRSLTSDLRFAREHSPRHPLFAARLWN</sequence>
<dbReference type="SMART" id="SM00256">
    <property type="entry name" value="FBOX"/>
    <property type="match status" value="1"/>
</dbReference>
<dbReference type="STRING" id="888268.A0A1E5WI06"/>
<gene>
    <name evidence="2" type="ORF">BAE44_0001946</name>
</gene>
<name>A0A1E5WI06_9POAL</name>
<comment type="caution">
    <text evidence="2">The sequence shown here is derived from an EMBL/GenBank/DDBJ whole genome shotgun (WGS) entry which is preliminary data.</text>
</comment>
<dbReference type="Gene3D" id="1.20.1280.50">
    <property type="match status" value="1"/>
</dbReference>
<protein>
    <recommendedName>
        <fullName evidence="1">F-box domain-containing protein</fullName>
    </recommendedName>
</protein>
<accession>A0A1E5WI06</accession>
<dbReference type="PROSITE" id="PS50181">
    <property type="entry name" value="FBOX"/>
    <property type="match status" value="1"/>
</dbReference>
<feature type="domain" description="F-box" evidence="1">
    <location>
        <begin position="1"/>
        <end position="41"/>
    </location>
</feature>